<reference evidence="3 4" key="1">
    <citation type="submission" date="2024-03" db="EMBL/GenBank/DDBJ databases">
        <title>Human intestinal bacterial collection.</title>
        <authorList>
            <person name="Pauvert C."/>
            <person name="Hitch T.C.A."/>
            <person name="Clavel T."/>
        </authorList>
    </citation>
    <scope>NUCLEOTIDE SEQUENCE [LARGE SCALE GENOMIC DNA]</scope>
    <source>
        <strain evidence="3 4">CLA-AA-H81</strain>
    </source>
</reference>
<feature type="compositionally biased region" description="Low complexity" evidence="1">
    <location>
        <begin position="164"/>
        <end position="178"/>
    </location>
</feature>
<dbReference type="InterPro" id="IPR057087">
    <property type="entry name" value="Gp12-like"/>
</dbReference>
<keyword evidence="4" id="KW-1185">Reference proteome</keyword>
<sequence>MTTRDKMDFLHGIIAELLGLPGKQVVWVNQDMPRIKRPFATLQFYGVHGEASEELRPTGPGKYDVRVPTSATLAVQYFGPDALERLETLARGFERPTIADRCFAAAVVVYDTNNITDLSALLESQTWDERANIDLYIRYNHDVDDEPGYIESVVIESQLPKSQPDTTTIPSDPDSPGSSGSGDTGPDTGNTGSGSTTEPDTHDYYIDTVKVDGTTN</sequence>
<evidence type="ECO:0000313" key="4">
    <source>
        <dbReference type="Proteomes" id="UP001433088"/>
    </source>
</evidence>
<feature type="compositionally biased region" description="Low complexity" evidence="1">
    <location>
        <begin position="184"/>
        <end position="197"/>
    </location>
</feature>
<dbReference type="EMBL" id="JBBMEU010000027">
    <property type="protein sequence ID" value="MEQ2422248.1"/>
    <property type="molecule type" value="Genomic_DNA"/>
</dbReference>
<evidence type="ECO:0000256" key="1">
    <source>
        <dbReference type="SAM" id="MobiDB-lite"/>
    </source>
</evidence>
<gene>
    <name evidence="3" type="ORF">WMO23_05820</name>
</gene>
<feature type="domain" description="Phage neck terminator protein gp12-like" evidence="2">
    <location>
        <begin position="11"/>
        <end position="156"/>
    </location>
</feature>
<accession>A0ABV1CVS8</accession>
<dbReference type="NCBIfam" id="NF047498">
    <property type="entry name" value="LIC_12616_fam"/>
    <property type="match status" value="1"/>
</dbReference>
<dbReference type="Proteomes" id="UP001433088">
    <property type="component" value="Unassembled WGS sequence"/>
</dbReference>
<dbReference type="RefSeq" id="WP_349173470.1">
    <property type="nucleotide sequence ID" value="NZ_JBBMEU010000027.1"/>
</dbReference>
<dbReference type="Pfam" id="PF23961">
    <property type="entry name" value="Phage_tail_terminator_9"/>
    <property type="match status" value="1"/>
</dbReference>
<feature type="region of interest" description="Disordered" evidence="1">
    <location>
        <begin position="159"/>
        <end position="216"/>
    </location>
</feature>
<organism evidence="3 4">
    <name type="scientific">Megasphaera intestinihominis</name>
    <dbReference type="NCBI Taxonomy" id="3133159"/>
    <lineage>
        <taxon>Bacteria</taxon>
        <taxon>Bacillati</taxon>
        <taxon>Bacillota</taxon>
        <taxon>Negativicutes</taxon>
        <taxon>Veillonellales</taxon>
        <taxon>Veillonellaceae</taxon>
        <taxon>Megasphaera</taxon>
    </lineage>
</organism>
<evidence type="ECO:0000259" key="2">
    <source>
        <dbReference type="Pfam" id="PF23961"/>
    </source>
</evidence>
<name>A0ABV1CVS8_9FIRM</name>
<protein>
    <recommendedName>
        <fullName evidence="2">Phage neck terminator protein gp12-like domain-containing protein</fullName>
    </recommendedName>
</protein>
<proteinExistence type="predicted"/>
<comment type="caution">
    <text evidence="3">The sequence shown here is derived from an EMBL/GenBank/DDBJ whole genome shotgun (WGS) entry which is preliminary data.</text>
</comment>
<evidence type="ECO:0000313" key="3">
    <source>
        <dbReference type="EMBL" id="MEQ2422248.1"/>
    </source>
</evidence>